<dbReference type="PANTHER" id="PTHR23282:SF101">
    <property type="entry name" value="MAM DOMAIN-CONTAINING PROTEIN"/>
    <property type="match status" value="1"/>
</dbReference>
<dbReference type="EMBL" id="BMAT01009998">
    <property type="protein sequence ID" value="GFS18254.1"/>
    <property type="molecule type" value="Genomic_DNA"/>
</dbReference>
<feature type="disulfide bond" evidence="2">
    <location>
        <begin position="127"/>
        <end position="142"/>
    </location>
</feature>
<dbReference type="SMART" id="SM00192">
    <property type="entry name" value="LDLa"/>
    <property type="match status" value="4"/>
</dbReference>
<dbReference type="Gene3D" id="4.10.400.10">
    <property type="entry name" value="Low-density Lipoprotein Receptor"/>
    <property type="match status" value="4"/>
</dbReference>
<dbReference type="InterPro" id="IPR023415">
    <property type="entry name" value="LDLR_class-A_CS"/>
</dbReference>
<feature type="disulfide bond" evidence="2">
    <location>
        <begin position="592"/>
        <end position="610"/>
    </location>
</feature>
<gene>
    <name evidence="4" type="ORF">ElyMa_005002700</name>
</gene>
<feature type="domain" description="MAM" evidence="3">
    <location>
        <begin position="147"/>
        <end position="311"/>
    </location>
</feature>
<evidence type="ECO:0000313" key="4">
    <source>
        <dbReference type="EMBL" id="GFS18254.1"/>
    </source>
</evidence>
<evidence type="ECO:0000256" key="2">
    <source>
        <dbReference type="PROSITE-ProRule" id="PRU00124"/>
    </source>
</evidence>
<dbReference type="Pfam" id="PF00057">
    <property type="entry name" value="Ldl_recept_a"/>
    <property type="match status" value="2"/>
</dbReference>
<keyword evidence="5" id="KW-1185">Reference proteome</keyword>
<dbReference type="CDD" id="cd00112">
    <property type="entry name" value="LDLa"/>
    <property type="match status" value="4"/>
</dbReference>
<dbReference type="PROSITE" id="PS01209">
    <property type="entry name" value="LDLRA_1"/>
    <property type="match status" value="3"/>
</dbReference>
<comment type="caution">
    <text evidence="4">The sequence shown here is derived from an EMBL/GenBank/DDBJ whole genome shotgun (WGS) entry which is preliminary data.</text>
</comment>
<dbReference type="SUPFAM" id="SSF57424">
    <property type="entry name" value="LDL receptor-like module"/>
    <property type="match status" value="4"/>
</dbReference>
<dbReference type="AlphaFoldDB" id="A0AAV4J626"/>
<dbReference type="InterPro" id="IPR000998">
    <property type="entry name" value="MAM_dom"/>
</dbReference>
<dbReference type="SMART" id="SM00137">
    <property type="entry name" value="MAM"/>
    <property type="match status" value="1"/>
</dbReference>
<comment type="caution">
    <text evidence="2">Lacks conserved residue(s) required for the propagation of feature annotation.</text>
</comment>
<dbReference type="PROSITE" id="PS50068">
    <property type="entry name" value="LDLRA_2"/>
    <property type="match status" value="4"/>
</dbReference>
<feature type="disulfide bond" evidence="2">
    <location>
        <begin position="351"/>
        <end position="363"/>
    </location>
</feature>
<dbReference type="CDD" id="cd06263">
    <property type="entry name" value="MAM"/>
    <property type="match status" value="1"/>
</dbReference>
<dbReference type="Pfam" id="PF00629">
    <property type="entry name" value="MAM"/>
    <property type="match status" value="2"/>
</dbReference>
<dbReference type="InterPro" id="IPR002172">
    <property type="entry name" value="LDrepeatLR_classA_rpt"/>
</dbReference>
<name>A0AAV4J626_9GAST</name>
<accession>A0AAV4J626</accession>
<protein>
    <submittedName>
        <fullName evidence="4">MAM and LDL-receptor class A domain-containing protein</fullName>
    </submittedName>
</protein>
<feature type="disulfide bond" evidence="2">
    <location>
        <begin position="358"/>
        <end position="376"/>
    </location>
</feature>
<proteinExistence type="predicted"/>
<dbReference type="PROSITE" id="PS50060">
    <property type="entry name" value="MAM_2"/>
    <property type="match status" value="2"/>
</dbReference>
<dbReference type="PANTHER" id="PTHR23282">
    <property type="entry name" value="APICAL ENDOSOMAL GLYCOPROTEIN PRECURSOR"/>
    <property type="match status" value="1"/>
</dbReference>
<feature type="disulfide bond" evidence="2">
    <location>
        <begin position="334"/>
        <end position="349"/>
    </location>
</feature>
<dbReference type="GO" id="GO:0016020">
    <property type="term" value="C:membrane"/>
    <property type="evidence" value="ECO:0007669"/>
    <property type="project" value="InterPro"/>
</dbReference>
<reference evidence="4 5" key="1">
    <citation type="journal article" date="2021" name="Elife">
        <title>Chloroplast acquisition without the gene transfer in kleptoplastic sea slugs, Plakobranchus ocellatus.</title>
        <authorList>
            <person name="Maeda T."/>
            <person name="Takahashi S."/>
            <person name="Yoshida T."/>
            <person name="Shimamura S."/>
            <person name="Takaki Y."/>
            <person name="Nagai Y."/>
            <person name="Toyoda A."/>
            <person name="Suzuki Y."/>
            <person name="Arimoto A."/>
            <person name="Ishii H."/>
            <person name="Satoh N."/>
            <person name="Nishiyama T."/>
            <person name="Hasebe M."/>
            <person name="Maruyama T."/>
            <person name="Minagawa J."/>
            <person name="Obokata J."/>
            <person name="Shigenobu S."/>
        </authorList>
    </citation>
    <scope>NUCLEOTIDE SEQUENCE [LARGE SCALE GENOMIC DNA]</scope>
</reference>
<feature type="disulfide bond" evidence="2">
    <location>
        <begin position="604"/>
        <end position="619"/>
    </location>
</feature>
<evidence type="ECO:0000256" key="1">
    <source>
        <dbReference type="ARBA" id="ARBA00023157"/>
    </source>
</evidence>
<dbReference type="Gene3D" id="2.60.120.200">
    <property type="match status" value="3"/>
</dbReference>
<feature type="disulfide bond" evidence="2">
    <location>
        <begin position="585"/>
        <end position="597"/>
    </location>
</feature>
<evidence type="ECO:0000259" key="3">
    <source>
        <dbReference type="PROSITE" id="PS50060"/>
    </source>
</evidence>
<sequence length="622" mass="69271">MGKLRGKDLITPRTDLYSDHCVRFHYHGRGRYIQGFSVDEYELSRGHWETRWETPFPGNGPDMWLMGQFDLGPGHYDILFRPHQAAIWSLDDIYVVEGTCEAMECFPGEFMCNTHGTKNCLPIAVKCNIAVDCDDAEDEKNCNDANYVCDFSNGNICNIKQHTDDFMRGEWEFVNSTETPEQMTDHTTGLASGTMLHLDTTRMLSPDQVKASMDVYLRNTELCLSFYYFSGSPYTFEMTLDVPSQSKVTLVHFTDRQTQSWTNTQATLPAATSNTTATLTITVSGGESGTHQTSEVILLDDITISLGQCPEFVCPGDMLKCEDEAFCVPRAQVCNNFADCAKSTDENFCTCGQDEYKCPNGPCIGLNKTCDNIQDCQDNSDEGEICDSKRNVTCDFELSFQCGYSVIPNASSYHWARVQGRTAEPGPAYDHTFMDHETQMGFYFLALSQKAGVSTSLASPPFSSTGTGLVFYYHIRHFLHDLFNTGRLSVVVTDLSKGNETKLWEITPDNEDLWREKCVDLPAGELKVTFIAYRGEAYSANIGLDDVMLLDTSCDVYHTGAQMIGRPFTLTAADSTTDTTPAPSCASEEYMCRNGLCITSDQVCDGVDDCPDGYDELTCDSQ</sequence>
<dbReference type="Proteomes" id="UP000762676">
    <property type="component" value="Unassembled WGS sequence"/>
</dbReference>
<organism evidence="4 5">
    <name type="scientific">Elysia marginata</name>
    <dbReference type="NCBI Taxonomy" id="1093978"/>
    <lineage>
        <taxon>Eukaryota</taxon>
        <taxon>Metazoa</taxon>
        <taxon>Spiralia</taxon>
        <taxon>Lophotrochozoa</taxon>
        <taxon>Mollusca</taxon>
        <taxon>Gastropoda</taxon>
        <taxon>Heterobranchia</taxon>
        <taxon>Euthyneura</taxon>
        <taxon>Panpulmonata</taxon>
        <taxon>Sacoglossa</taxon>
        <taxon>Placobranchoidea</taxon>
        <taxon>Plakobranchidae</taxon>
        <taxon>Elysia</taxon>
    </lineage>
</organism>
<dbReference type="SUPFAM" id="SSF49899">
    <property type="entry name" value="Concanavalin A-like lectins/glucanases"/>
    <property type="match status" value="3"/>
</dbReference>
<dbReference type="InterPro" id="IPR051560">
    <property type="entry name" value="MAM_domain-containing"/>
</dbReference>
<dbReference type="InterPro" id="IPR036055">
    <property type="entry name" value="LDL_receptor-like_sf"/>
</dbReference>
<keyword evidence="1 2" id="KW-1015">Disulfide bond</keyword>
<feature type="domain" description="MAM" evidence="3">
    <location>
        <begin position="392"/>
        <end position="556"/>
    </location>
</feature>
<dbReference type="PRINTS" id="PR00261">
    <property type="entry name" value="LDLRECEPTOR"/>
</dbReference>
<evidence type="ECO:0000313" key="5">
    <source>
        <dbReference type="Proteomes" id="UP000762676"/>
    </source>
</evidence>
<dbReference type="InterPro" id="IPR013320">
    <property type="entry name" value="ConA-like_dom_sf"/>
</dbReference>